<evidence type="ECO:0000313" key="3">
    <source>
        <dbReference type="EMBL" id="ABV34666.1"/>
    </source>
</evidence>
<dbReference type="PANTHER" id="PTHR37533">
    <property type="entry name" value="FLAGELLAR HOOK-LENGTH CONTROL PROTEIN"/>
    <property type="match status" value="1"/>
</dbReference>
<proteinExistence type="predicted"/>
<reference evidence="3 4" key="1">
    <citation type="submission" date="2007-08" db="EMBL/GenBank/DDBJ databases">
        <title>Complete sequence of Shewanella sediminis HAW-EB3.</title>
        <authorList>
            <consortium name="US DOE Joint Genome Institute"/>
            <person name="Copeland A."/>
            <person name="Lucas S."/>
            <person name="Lapidus A."/>
            <person name="Barry K."/>
            <person name="Glavina del Rio T."/>
            <person name="Dalin E."/>
            <person name="Tice H."/>
            <person name="Pitluck S."/>
            <person name="Chertkov O."/>
            <person name="Brettin T."/>
            <person name="Bruce D."/>
            <person name="Detter J.C."/>
            <person name="Han C."/>
            <person name="Schmutz J."/>
            <person name="Larimer F."/>
            <person name="Land M."/>
            <person name="Hauser L."/>
            <person name="Kyrpides N."/>
            <person name="Kim E."/>
            <person name="Zhao J.-S."/>
            <person name="Richardson P."/>
        </authorList>
    </citation>
    <scope>NUCLEOTIDE SEQUENCE [LARGE SCALE GENOMIC DNA]</scope>
    <source>
        <strain evidence="3 4">HAW-EB3</strain>
    </source>
</reference>
<gene>
    <name evidence="3" type="ordered locus">Ssed_0053</name>
</gene>
<feature type="domain" description="Flagellar hook-length control protein-like C-terminal" evidence="2">
    <location>
        <begin position="265"/>
        <end position="346"/>
    </location>
</feature>
<dbReference type="InterPro" id="IPR021136">
    <property type="entry name" value="Flagellar_hook_control-like_C"/>
</dbReference>
<feature type="region of interest" description="Disordered" evidence="1">
    <location>
        <begin position="172"/>
        <end position="195"/>
    </location>
</feature>
<evidence type="ECO:0000259" key="2">
    <source>
        <dbReference type="Pfam" id="PF02120"/>
    </source>
</evidence>
<keyword evidence="4" id="KW-1185">Reference proteome</keyword>
<dbReference type="STRING" id="425104.Ssed_0053"/>
<dbReference type="Pfam" id="PF02120">
    <property type="entry name" value="Flg_hook"/>
    <property type="match status" value="1"/>
</dbReference>
<evidence type="ECO:0000256" key="1">
    <source>
        <dbReference type="SAM" id="MobiDB-lite"/>
    </source>
</evidence>
<dbReference type="Gene3D" id="3.30.750.140">
    <property type="match status" value="1"/>
</dbReference>
<organism evidence="3 4">
    <name type="scientific">Shewanella sediminis (strain HAW-EB3)</name>
    <dbReference type="NCBI Taxonomy" id="425104"/>
    <lineage>
        <taxon>Bacteria</taxon>
        <taxon>Pseudomonadati</taxon>
        <taxon>Pseudomonadota</taxon>
        <taxon>Gammaproteobacteria</taxon>
        <taxon>Alteromonadales</taxon>
        <taxon>Shewanellaceae</taxon>
        <taxon>Shewanella</taxon>
    </lineage>
</organism>
<dbReference type="InterPro" id="IPR038610">
    <property type="entry name" value="FliK-like_C_sf"/>
</dbReference>
<dbReference type="eggNOG" id="COG3144">
    <property type="taxonomic scope" value="Bacteria"/>
</dbReference>
<evidence type="ECO:0000313" key="4">
    <source>
        <dbReference type="Proteomes" id="UP000002015"/>
    </source>
</evidence>
<dbReference type="Proteomes" id="UP000002015">
    <property type="component" value="Chromosome"/>
</dbReference>
<dbReference type="KEGG" id="sse:Ssed_0053"/>
<name>A8FP93_SHESH</name>
<dbReference type="InterPro" id="IPR052563">
    <property type="entry name" value="FliK"/>
</dbReference>
<sequence length="383" mass="40742">MISNVIDLSSGIGGTKDSLTGTKIANSQQEEPGTQASYSACSASSIAERIPEQEAAIVSDLPPVGTLNLLISPAQTQVSTTQSGQTSPGQFMISGEYQASLNPSGVETLNRFLHLSNDQNQTAPPFVTSPPLQGGTYSASDASKTSAHNTAQVSQLQTLTGKANETPLSLNQTQTSSLPLPEQPGGKHPFSSQFSASLSGERNANLHLPLTLAESRLSDVNEAAVQVLAGGHRTQAPVSQWGPVPVTSAAPLAHQAQEMLSPLREQIRFQVDQQIKQAELRLDPPELGKVELSIRLDGDRLHIQMHAANASVRDSLLIGLERLRAELAMDHGGQIDVDINQGKQEQRESSPEASSISLARGDEPDNHSTKHDSQQSNQIDLLA</sequence>
<dbReference type="OrthoDB" id="1792985at2"/>
<feature type="compositionally biased region" description="Basic and acidic residues" evidence="1">
    <location>
        <begin position="360"/>
        <end position="373"/>
    </location>
</feature>
<dbReference type="AlphaFoldDB" id="A8FP93"/>
<feature type="compositionally biased region" description="Polar residues" evidence="1">
    <location>
        <begin position="135"/>
        <end position="156"/>
    </location>
</feature>
<accession>A8FP93</accession>
<protein>
    <recommendedName>
        <fullName evidence="2">Flagellar hook-length control protein-like C-terminal domain-containing protein</fullName>
    </recommendedName>
</protein>
<dbReference type="PANTHER" id="PTHR37533:SF2">
    <property type="entry name" value="FLAGELLAR HOOK-LENGTH CONTROL PROTEIN"/>
    <property type="match status" value="1"/>
</dbReference>
<feature type="compositionally biased region" description="Polar residues" evidence="1">
    <location>
        <begin position="374"/>
        <end position="383"/>
    </location>
</feature>
<feature type="region of interest" description="Disordered" evidence="1">
    <location>
        <begin position="120"/>
        <end position="156"/>
    </location>
</feature>
<feature type="region of interest" description="Disordered" evidence="1">
    <location>
        <begin position="339"/>
        <end position="383"/>
    </location>
</feature>
<dbReference type="RefSeq" id="WP_012004192.1">
    <property type="nucleotide sequence ID" value="NC_009831.1"/>
</dbReference>
<dbReference type="EMBL" id="CP000821">
    <property type="protein sequence ID" value="ABV34666.1"/>
    <property type="molecule type" value="Genomic_DNA"/>
</dbReference>
<dbReference type="HOGENOM" id="CLU_721399_0_0_6"/>
<dbReference type="CDD" id="cd17470">
    <property type="entry name" value="T3SS_Flik_C"/>
    <property type="match status" value="1"/>
</dbReference>